<sequence length="193" mass="21603">MKNRSFDHHHQQQQACGHDPNLDLRLSFEDSDGNPNLDLNHTTSGYKDQNQTSPRLFSCNYCLRKFHNSQALGGHQNAHKSERMIKKHRNKVSHGFTHPRSNLSSLGLQVHSMMVHKPPNGPGLFPFFNTRKLTGARLEHHHIGPSSRMNIGGVVRYPLTGDMVKGVTWGGGGGQLKSGQDDELQTLDLTLKL</sequence>
<comment type="caution">
    <text evidence="1">The sequence shown here is derived from an EMBL/GenBank/DDBJ whole genome shotgun (WGS) entry which is preliminary data.</text>
</comment>
<proteinExistence type="predicted"/>
<reference evidence="2" key="1">
    <citation type="journal article" date="2022" name="Mol. Ecol. Resour.">
        <title>The genomes of chicory, endive, great burdock and yacon provide insights into Asteraceae palaeo-polyploidization history and plant inulin production.</title>
        <authorList>
            <person name="Fan W."/>
            <person name="Wang S."/>
            <person name="Wang H."/>
            <person name="Wang A."/>
            <person name="Jiang F."/>
            <person name="Liu H."/>
            <person name="Zhao H."/>
            <person name="Xu D."/>
            <person name="Zhang Y."/>
        </authorList>
    </citation>
    <scope>NUCLEOTIDE SEQUENCE [LARGE SCALE GENOMIC DNA]</scope>
    <source>
        <strain evidence="2">cv. Yunnan</strain>
    </source>
</reference>
<keyword evidence="2" id="KW-1185">Reference proteome</keyword>
<evidence type="ECO:0000313" key="2">
    <source>
        <dbReference type="Proteomes" id="UP001056120"/>
    </source>
</evidence>
<evidence type="ECO:0000313" key="1">
    <source>
        <dbReference type="EMBL" id="KAI3820596.1"/>
    </source>
</evidence>
<accession>A0ACB9JKA4</accession>
<protein>
    <submittedName>
        <fullName evidence="1">Uncharacterized protein</fullName>
    </submittedName>
</protein>
<name>A0ACB9JKA4_9ASTR</name>
<organism evidence="1 2">
    <name type="scientific">Smallanthus sonchifolius</name>
    <dbReference type="NCBI Taxonomy" id="185202"/>
    <lineage>
        <taxon>Eukaryota</taxon>
        <taxon>Viridiplantae</taxon>
        <taxon>Streptophyta</taxon>
        <taxon>Embryophyta</taxon>
        <taxon>Tracheophyta</taxon>
        <taxon>Spermatophyta</taxon>
        <taxon>Magnoliopsida</taxon>
        <taxon>eudicotyledons</taxon>
        <taxon>Gunneridae</taxon>
        <taxon>Pentapetalae</taxon>
        <taxon>asterids</taxon>
        <taxon>campanulids</taxon>
        <taxon>Asterales</taxon>
        <taxon>Asteraceae</taxon>
        <taxon>Asteroideae</taxon>
        <taxon>Heliantheae alliance</taxon>
        <taxon>Millerieae</taxon>
        <taxon>Smallanthus</taxon>
    </lineage>
</organism>
<reference evidence="1 2" key="2">
    <citation type="journal article" date="2022" name="Mol. Ecol. Resour.">
        <title>The genomes of chicory, endive, great burdock and yacon provide insights into Asteraceae paleo-polyploidization history and plant inulin production.</title>
        <authorList>
            <person name="Fan W."/>
            <person name="Wang S."/>
            <person name="Wang H."/>
            <person name="Wang A."/>
            <person name="Jiang F."/>
            <person name="Liu H."/>
            <person name="Zhao H."/>
            <person name="Xu D."/>
            <person name="Zhang Y."/>
        </authorList>
    </citation>
    <scope>NUCLEOTIDE SEQUENCE [LARGE SCALE GENOMIC DNA]</scope>
    <source>
        <strain evidence="2">cv. Yunnan</strain>
        <tissue evidence="1">Leaves</tissue>
    </source>
</reference>
<gene>
    <name evidence="1" type="ORF">L1987_08144</name>
</gene>
<dbReference type="Proteomes" id="UP001056120">
    <property type="component" value="Linkage Group LG03"/>
</dbReference>
<dbReference type="EMBL" id="CM042020">
    <property type="protein sequence ID" value="KAI3820596.1"/>
    <property type="molecule type" value="Genomic_DNA"/>
</dbReference>